<feature type="compositionally biased region" description="Polar residues" evidence="1">
    <location>
        <begin position="64"/>
        <end position="74"/>
    </location>
</feature>
<feature type="region of interest" description="Disordered" evidence="1">
    <location>
        <begin position="53"/>
        <end position="74"/>
    </location>
</feature>
<sequence>MAQTPVLHTLPAELVREIIRASCEESSEIVLPRFNAPIPRLIGLAIPPADGARSPTASAHYGRTSESISRTPSAKHSTRTLMNYLANGARSNRLTLTLRQGVHRALDVNPAIHILVLICASPAISLPRASRGNIYRTSYAPSALHSHYIT</sequence>
<dbReference type="EMBL" id="JAWWNJ010000174">
    <property type="protein sequence ID" value="KAK6975098.1"/>
    <property type="molecule type" value="Genomic_DNA"/>
</dbReference>
<evidence type="ECO:0000256" key="1">
    <source>
        <dbReference type="SAM" id="MobiDB-lite"/>
    </source>
</evidence>
<reference evidence="2 3" key="1">
    <citation type="journal article" date="2024" name="J Genomics">
        <title>Draft genome sequencing and assembly of Favolaschia claudopus CIRM-BRFM 2984 isolated from oak limbs.</title>
        <authorList>
            <person name="Navarro D."/>
            <person name="Drula E."/>
            <person name="Chaduli D."/>
            <person name="Cazenave R."/>
            <person name="Ahrendt S."/>
            <person name="Wang J."/>
            <person name="Lipzen A."/>
            <person name="Daum C."/>
            <person name="Barry K."/>
            <person name="Grigoriev I.V."/>
            <person name="Favel A."/>
            <person name="Rosso M.N."/>
            <person name="Martin F."/>
        </authorList>
    </citation>
    <scope>NUCLEOTIDE SEQUENCE [LARGE SCALE GENOMIC DNA]</scope>
    <source>
        <strain evidence="2 3">CIRM-BRFM 2984</strain>
    </source>
</reference>
<evidence type="ECO:0000313" key="2">
    <source>
        <dbReference type="EMBL" id="KAK6975098.1"/>
    </source>
</evidence>
<protein>
    <submittedName>
        <fullName evidence="2">Uncharacterized protein</fullName>
    </submittedName>
</protein>
<dbReference type="AlphaFoldDB" id="A0AAV9ZAN3"/>
<keyword evidence="3" id="KW-1185">Reference proteome</keyword>
<proteinExistence type="predicted"/>
<gene>
    <name evidence="2" type="ORF">R3P38DRAFT_3237975</name>
</gene>
<comment type="caution">
    <text evidence="2">The sequence shown here is derived from an EMBL/GenBank/DDBJ whole genome shotgun (WGS) entry which is preliminary data.</text>
</comment>
<accession>A0AAV9ZAN3</accession>
<dbReference type="Proteomes" id="UP001362999">
    <property type="component" value="Unassembled WGS sequence"/>
</dbReference>
<organism evidence="2 3">
    <name type="scientific">Favolaschia claudopus</name>
    <dbReference type="NCBI Taxonomy" id="2862362"/>
    <lineage>
        <taxon>Eukaryota</taxon>
        <taxon>Fungi</taxon>
        <taxon>Dikarya</taxon>
        <taxon>Basidiomycota</taxon>
        <taxon>Agaricomycotina</taxon>
        <taxon>Agaricomycetes</taxon>
        <taxon>Agaricomycetidae</taxon>
        <taxon>Agaricales</taxon>
        <taxon>Marasmiineae</taxon>
        <taxon>Mycenaceae</taxon>
        <taxon>Favolaschia</taxon>
    </lineage>
</organism>
<evidence type="ECO:0000313" key="3">
    <source>
        <dbReference type="Proteomes" id="UP001362999"/>
    </source>
</evidence>
<name>A0AAV9ZAN3_9AGAR</name>